<keyword evidence="3" id="KW-0482">Metalloprotease</keyword>
<protein>
    <submittedName>
        <fullName evidence="3">CPBP family intramembrane metalloprotease</fullName>
    </submittedName>
</protein>
<feature type="domain" description="CAAX prenyl protease 2/Lysostaphin resistance protein A-like" evidence="2">
    <location>
        <begin position="122"/>
        <end position="215"/>
    </location>
</feature>
<gene>
    <name evidence="3" type="ORF">GJU39_14955</name>
</gene>
<dbReference type="PANTHER" id="PTHR39430:SF1">
    <property type="entry name" value="PROTEASE"/>
    <property type="match status" value="1"/>
</dbReference>
<keyword evidence="3" id="KW-0378">Hydrolase</keyword>
<dbReference type="OrthoDB" id="324900at2"/>
<comment type="caution">
    <text evidence="3">The sequence shown here is derived from an EMBL/GenBank/DDBJ whole genome shotgun (WGS) entry which is preliminary data.</text>
</comment>
<keyword evidence="4" id="KW-1185">Reference proteome</keyword>
<reference evidence="3 4" key="1">
    <citation type="submission" date="2019-11" db="EMBL/GenBank/DDBJ databases">
        <title>Pedobacter petrophilus genome.</title>
        <authorList>
            <person name="Feldbauer M.J."/>
            <person name="Newman J.D."/>
        </authorList>
    </citation>
    <scope>NUCLEOTIDE SEQUENCE [LARGE SCALE GENOMIC DNA]</scope>
    <source>
        <strain evidence="3 4">LMG 29686</strain>
    </source>
</reference>
<name>A0A7K0G1Z3_9SPHI</name>
<keyword evidence="1" id="KW-0812">Transmembrane</keyword>
<dbReference type="PANTHER" id="PTHR39430">
    <property type="entry name" value="MEMBRANE-ASSOCIATED PROTEASE-RELATED"/>
    <property type="match status" value="1"/>
</dbReference>
<evidence type="ECO:0000313" key="4">
    <source>
        <dbReference type="Proteomes" id="UP000487757"/>
    </source>
</evidence>
<sequence>MKHILYFLFIWFLAGSIIGVFAMGIIALIDGITINEVLKSYTKNIYYIFDFQIVGFLVTVLVVLYFLHKEEQIGFWDIGLKIDSFKSLILGFVFGGLPVSLVALTLYLNHSIVFKLSIYKNHNILIYFFILILVALNEEILTRGYVLRYLLLKKNKYVALLLSSILFATFHIPNDDFALISFINIFLSGMFLGLFYIYFKNLWFSISAHFAWNFFEGPVLGSAVSGLKTDSILKQDLLGKDLFTGGKFGFEASIVCTIVLIIFIYLLYLFCEKNYKKNGNLQIESLETVLI</sequence>
<dbReference type="GO" id="GO:0004175">
    <property type="term" value="F:endopeptidase activity"/>
    <property type="evidence" value="ECO:0007669"/>
    <property type="project" value="UniProtKB-ARBA"/>
</dbReference>
<feature type="transmembrane region" description="Helical" evidence="1">
    <location>
        <begin position="88"/>
        <end position="108"/>
    </location>
</feature>
<keyword evidence="3" id="KW-0645">Protease</keyword>
<accession>A0A7K0G1Z3</accession>
<evidence type="ECO:0000256" key="1">
    <source>
        <dbReference type="SAM" id="Phobius"/>
    </source>
</evidence>
<organism evidence="3 4">
    <name type="scientific">Pedobacter petrophilus</name>
    <dbReference type="NCBI Taxonomy" id="1908241"/>
    <lineage>
        <taxon>Bacteria</taxon>
        <taxon>Pseudomonadati</taxon>
        <taxon>Bacteroidota</taxon>
        <taxon>Sphingobacteriia</taxon>
        <taxon>Sphingobacteriales</taxon>
        <taxon>Sphingobacteriaceae</taxon>
        <taxon>Pedobacter</taxon>
    </lineage>
</organism>
<feature type="transmembrane region" description="Helical" evidence="1">
    <location>
        <begin position="45"/>
        <end position="67"/>
    </location>
</feature>
<keyword evidence="1" id="KW-1133">Transmembrane helix</keyword>
<dbReference type="InterPro" id="IPR003675">
    <property type="entry name" value="Rce1/LyrA-like_dom"/>
</dbReference>
<dbReference type="Pfam" id="PF02517">
    <property type="entry name" value="Rce1-like"/>
    <property type="match status" value="1"/>
</dbReference>
<dbReference type="GO" id="GO:0006508">
    <property type="term" value="P:proteolysis"/>
    <property type="evidence" value="ECO:0007669"/>
    <property type="project" value="UniProtKB-KW"/>
</dbReference>
<evidence type="ECO:0000259" key="2">
    <source>
        <dbReference type="Pfam" id="PF02517"/>
    </source>
</evidence>
<dbReference type="AlphaFoldDB" id="A0A7K0G1Z3"/>
<dbReference type="EMBL" id="WKKH01000024">
    <property type="protein sequence ID" value="MRX77384.1"/>
    <property type="molecule type" value="Genomic_DNA"/>
</dbReference>
<dbReference type="Proteomes" id="UP000487757">
    <property type="component" value="Unassembled WGS sequence"/>
</dbReference>
<dbReference type="RefSeq" id="WP_154281756.1">
    <property type="nucleotide sequence ID" value="NZ_JBHUJQ010000001.1"/>
</dbReference>
<proteinExistence type="predicted"/>
<evidence type="ECO:0000313" key="3">
    <source>
        <dbReference type="EMBL" id="MRX77384.1"/>
    </source>
</evidence>
<dbReference type="GO" id="GO:0008237">
    <property type="term" value="F:metallopeptidase activity"/>
    <property type="evidence" value="ECO:0007669"/>
    <property type="project" value="UniProtKB-KW"/>
</dbReference>
<feature type="transmembrane region" description="Helical" evidence="1">
    <location>
        <begin position="248"/>
        <end position="271"/>
    </location>
</feature>
<feature type="transmembrane region" description="Helical" evidence="1">
    <location>
        <begin position="124"/>
        <end position="145"/>
    </location>
</feature>
<dbReference type="GO" id="GO:0080120">
    <property type="term" value="P:CAAX-box protein maturation"/>
    <property type="evidence" value="ECO:0007669"/>
    <property type="project" value="UniProtKB-ARBA"/>
</dbReference>
<feature type="transmembrane region" description="Helical" evidence="1">
    <location>
        <begin position="179"/>
        <end position="198"/>
    </location>
</feature>
<feature type="transmembrane region" description="Helical" evidence="1">
    <location>
        <begin position="7"/>
        <end position="29"/>
    </location>
</feature>
<keyword evidence="1" id="KW-0472">Membrane</keyword>